<dbReference type="InterPro" id="IPR000648">
    <property type="entry name" value="Oxysterol-bd"/>
</dbReference>
<keyword evidence="4" id="KW-1185">Reference proteome</keyword>
<evidence type="ECO:0000313" key="3">
    <source>
        <dbReference type="EMBL" id="KAK3321762.1"/>
    </source>
</evidence>
<dbReference type="PANTHER" id="PTHR10972:SF92">
    <property type="entry name" value="OXYSTEROL BINDING PROTEIN"/>
    <property type="match status" value="1"/>
</dbReference>
<accession>A0AAE0IBQ2</accession>
<dbReference type="GO" id="GO:0008142">
    <property type="term" value="F:oxysterol binding"/>
    <property type="evidence" value="ECO:0007669"/>
    <property type="project" value="TreeGrafter"/>
</dbReference>
<reference evidence="3" key="1">
    <citation type="journal article" date="2023" name="Mol. Phylogenet. Evol.">
        <title>Genome-scale phylogeny and comparative genomics of the fungal order Sordariales.</title>
        <authorList>
            <person name="Hensen N."/>
            <person name="Bonometti L."/>
            <person name="Westerberg I."/>
            <person name="Brannstrom I.O."/>
            <person name="Guillou S."/>
            <person name="Cros-Aarteil S."/>
            <person name="Calhoun S."/>
            <person name="Haridas S."/>
            <person name="Kuo A."/>
            <person name="Mondo S."/>
            <person name="Pangilinan J."/>
            <person name="Riley R."/>
            <person name="LaButti K."/>
            <person name="Andreopoulos B."/>
            <person name="Lipzen A."/>
            <person name="Chen C."/>
            <person name="Yan M."/>
            <person name="Daum C."/>
            <person name="Ng V."/>
            <person name="Clum A."/>
            <person name="Steindorff A."/>
            <person name="Ohm R.A."/>
            <person name="Martin F."/>
            <person name="Silar P."/>
            <person name="Natvig D.O."/>
            <person name="Lalanne C."/>
            <person name="Gautier V."/>
            <person name="Ament-Velasquez S.L."/>
            <person name="Kruys A."/>
            <person name="Hutchinson M.I."/>
            <person name="Powell A.J."/>
            <person name="Barry K."/>
            <person name="Miller A.N."/>
            <person name="Grigoriev I.V."/>
            <person name="Debuchy R."/>
            <person name="Gladieux P."/>
            <person name="Hiltunen Thoren M."/>
            <person name="Johannesson H."/>
        </authorList>
    </citation>
    <scope>NUCLEOTIDE SEQUENCE</scope>
    <source>
        <strain evidence="3">CBS 118394</strain>
    </source>
</reference>
<dbReference type="Gene3D" id="2.40.160.120">
    <property type="match status" value="1"/>
</dbReference>
<dbReference type="GO" id="GO:0005829">
    <property type="term" value="C:cytosol"/>
    <property type="evidence" value="ECO:0007669"/>
    <property type="project" value="TreeGrafter"/>
</dbReference>
<dbReference type="Gene3D" id="3.30.70.3490">
    <property type="match status" value="1"/>
</dbReference>
<dbReference type="Proteomes" id="UP001283341">
    <property type="component" value="Unassembled WGS sequence"/>
</dbReference>
<dbReference type="Pfam" id="PF01237">
    <property type="entry name" value="Oxysterol_BP"/>
    <property type="match status" value="1"/>
</dbReference>
<comment type="caution">
    <text evidence="3">The sequence shown here is derived from an EMBL/GenBank/DDBJ whole genome shotgun (WGS) entry which is preliminary data.</text>
</comment>
<proteinExistence type="inferred from homology"/>
<organism evidence="3 4">
    <name type="scientific">Apodospora peruviana</name>
    <dbReference type="NCBI Taxonomy" id="516989"/>
    <lineage>
        <taxon>Eukaryota</taxon>
        <taxon>Fungi</taxon>
        <taxon>Dikarya</taxon>
        <taxon>Ascomycota</taxon>
        <taxon>Pezizomycotina</taxon>
        <taxon>Sordariomycetes</taxon>
        <taxon>Sordariomycetidae</taxon>
        <taxon>Sordariales</taxon>
        <taxon>Lasiosphaeriaceae</taxon>
        <taxon>Apodospora</taxon>
    </lineage>
</organism>
<gene>
    <name evidence="3" type="ORF">B0H66DRAFT_474898</name>
</gene>
<dbReference type="PANTHER" id="PTHR10972">
    <property type="entry name" value="OXYSTEROL-BINDING PROTEIN-RELATED"/>
    <property type="match status" value="1"/>
</dbReference>
<dbReference type="AlphaFoldDB" id="A0AAE0IBQ2"/>
<protein>
    <recommendedName>
        <fullName evidence="5">Oxysterol-binding protein</fullName>
    </recommendedName>
</protein>
<dbReference type="InterPro" id="IPR018494">
    <property type="entry name" value="Oxysterol-bd_CS"/>
</dbReference>
<sequence>MDSKSVSSRLRDLVKFLATVQGDLSNVTGPPSLLAPSSVVEVGHCWAQRPAVFAAPALEPNAEKRALLVLRWFLIALRSQLYVAGAPKISIKKPLNAFLGELFFAQWTDSEVKATAKLVAEQVSHHPPITAMHIVDEDHGVRADGYARVEMTFNGAVNIRQVGHAVMHIDKYDEDHLVPLPDVKVRGFLGGCVYPEIIGTYTISSSSGYTTEIKFSGEGMIRGKRNTFEARIFDRSGADKKPIYTLNGIWSEGWTVKDARSGETLEKYVVDAPENSPAPAEIDPVAAQDPWESRKAWQGVLSGMEYGDMRQVLTEKTKIEQAQRQMRLMEKQRGETWTPLLFRSIEGEEHTVFHELSEGTGMQLDHEKTKGVWRIDDFRLGNVQRPFRGELTPYG</sequence>
<name>A0AAE0IBQ2_9PEZI</name>
<evidence type="ECO:0000313" key="4">
    <source>
        <dbReference type="Proteomes" id="UP001283341"/>
    </source>
</evidence>
<evidence type="ECO:0008006" key="5">
    <source>
        <dbReference type="Google" id="ProtNLM"/>
    </source>
</evidence>
<evidence type="ECO:0000256" key="2">
    <source>
        <dbReference type="RuleBase" id="RU003844"/>
    </source>
</evidence>
<reference evidence="3" key="2">
    <citation type="submission" date="2023-06" db="EMBL/GenBank/DDBJ databases">
        <authorList>
            <consortium name="Lawrence Berkeley National Laboratory"/>
            <person name="Haridas S."/>
            <person name="Hensen N."/>
            <person name="Bonometti L."/>
            <person name="Westerberg I."/>
            <person name="Brannstrom I.O."/>
            <person name="Guillou S."/>
            <person name="Cros-Aarteil S."/>
            <person name="Calhoun S."/>
            <person name="Kuo A."/>
            <person name="Mondo S."/>
            <person name="Pangilinan J."/>
            <person name="Riley R."/>
            <person name="Labutti K."/>
            <person name="Andreopoulos B."/>
            <person name="Lipzen A."/>
            <person name="Chen C."/>
            <person name="Yanf M."/>
            <person name="Daum C."/>
            <person name="Ng V."/>
            <person name="Clum A."/>
            <person name="Steindorff A."/>
            <person name="Ohm R."/>
            <person name="Martin F."/>
            <person name="Silar P."/>
            <person name="Natvig D."/>
            <person name="Lalanne C."/>
            <person name="Gautier V."/>
            <person name="Ament-Velasquez S.L."/>
            <person name="Kruys A."/>
            <person name="Hutchinson M.I."/>
            <person name="Powell A.J."/>
            <person name="Barry K."/>
            <person name="Miller A.N."/>
            <person name="Grigoriev I.V."/>
            <person name="Debuchy R."/>
            <person name="Gladieux P."/>
            <person name="Thoren M.H."/>
            <person name="Johannesson H."/>
        </authorList>
    </citation>
    <scope>NUCLEOTIDE SEQUENCE</scope>
    <source>
        <strain evidence="3">CBS 118394</strain>
    </source>
</reference>
<dbReference type="EMBL" id="JAUEDM010000003">
    <property type="protein sequence ID" value="KAK3321762.1"/>
    <property type="molecule type" value="Genomic_DNA"/>
</dbReference>
<evidence type="ECO:0000256" key="1">
    <source>
        <dbReference type="ARBA" id="ARBA00008842"/>
    </source>
</evidence>
<dbReference type="PROSITE" id="PS01013">
    <property type="entry name" value="OSBP"/>
    <property type="match status" value="1"/>
</dbReference>
<dbReference type="Gene3D" id="1.10.287.2720">
    <property type="match status" value="1"/>
</dbReference>
<dbReference type="GO" id="GO:0016020">
    <property type="term" value="C:membrane"/>
    <property type="evidence" value="ECO:0007669"/>
    <property type="project" value="TreeGrafter"/>
</dbReference>
<dbReference type="SUPFAM" id="SSF144000">
    <property type="entry name" value="Oxysterol-binding protein-like"/>
    <property type="match status" value="1"/>
</dbReference>
<comment type="similarity">
    <text evidence="1 2">Belongs to the OSBP family.</text>
</comment>
<dbReference type="InterPro" id="IPR037239">
    <property type="entry name" value="OSBP_sf"/>
</dbReference>